<dbReference type="KEGG" id="vcn:VOLCADRAFT_118079"/>
<organism evidence="13">
    <name type="scientific">Volvox carteri f. nagariensis</name>
    <dbReference type="NCBI Taxonomy" id="3068"/>
    <lineage>
        <taxon>Eukaryota</taxon>
        <taxon>Viridiplantae</taxon>
        <taxon>Chlorophyta</taxon>
        <taxon>core chlorophytes</taxon>
        <taxon>Chlorophyceae</taxon>
        <taxon>CS clade</taxon>
        <taxon>Chlamydomonadales</taxon>
        <taxon>Volvocaceae</taxon>
        <taxon>Volvox</taxon>
    </lineage>
</organism>
<keyword evidence="13" id="KW-1185">Reference proteome</keyword>
<dbReference type="EMBL" id="GL378350">
    <property type="protein sequence ID" value="EFJ46471.1"/>
    <property type="molecule type" value="Genomic_DNA"/>
</dbReference>
<dbReference type="Proteomes" id="UP000001058">
    <property type="component" value="Unassembled WGS sequence"/>
</dbReference>
<evidence type="ECO:0000256" key="9">
    <source>
        <dbReference type="SAM" id="MobiDB-lite"/>
    </source>
</evidence>
<dbReference type="EC" id="2.1.1.282" evidence="2"/>
<feature type="domain" description="Complex 1 LYR protein" evidence="11">
    <location>
        <begin position="2"/>
        <end position="35"/>
    </location>
</feature>
<evidence type="ECO:0000313" key="12">
    <source>
        <dbReference type="EMBL" id="EFJ46471.1"/>
    </source>
</evidence>
<feature type="domain" description="tRNA wybutosine-synthesizing protein" evidence="10">
    <location>
        <begin position="65"/>
        <end position="258"/>
    </location>
</feature>
<feature type="compositionally biased region" description="Polar residues" evidence="9">
    <location>
        <begin position="388"/>
        <end position="398"/>
    </location>
</feature>
<evidence type="ECO:0000313" key="13">
    <source>
        <dbReference type="Proteomes" id="UP000001058"/>
    </source>
</evidence>
<feature type="non-terminal residue" evidence="12">
    <location>
        <position position="1"/>
    </location>
</feature>
<evidence type="ECO:0000259" key="10">
    <source>
        <dbReference type="Pfam" id="PF02676"/>
    </source>
</evidence>
<dbReference type="GO" id="GO:0032259">
    <property type="term" value="P:methylation"/>
    <property type="evidence" value="ECO:0007669"/>
    <property type="project" value="UniProtKB-KW"/>
</dbReference>
<keyword evidence="4" id="KW-0808">Transferase</keyword>
<dbReference type="eggNOG" id="KOG1228">
    <property type="taxonomic scope" value="Eukaryota"/>
</dbReference>
<comment type="similarity">
    <text evidence="1">Belongs to the TYW3 family.</text>
</comment>
<evidence type="ECO:0000256" key="3">
    <source>
        <dbReference type="ARBA" id="ARBA00022603"/>
    </source>
</evidence>
<name>D8U0Z9_VOLCA</name>
<evidence type="ECO:0000256" key="1">
    <source>
        <dbReference type="ARBA" id="ARBA00008569"/>
    </source>
</evidence>
<dbReference type="Gene3D" id="3.30.1960.10">
    <property type="entry name" value="tRNA wybutosine-synthesizing-like"/>
    <property type="match status" value="1"/>
</dbReference>
<feature type="non-terminal residue" evidence="12">
    <location>
        <position position="443"/>
    </location>
</feature>
<keyword evidence="5" id="KW-0949">S-adenosyl-L-methionine</keyword>
<dbReference type="InterPro" id="IPR003827">
    <property type="entry name" value="tRNA_yW-synthesising"/>
</dbReference>
<dbReference type="GO" id="GO:0008033">
    <property type="term" value="P:tRNA processing"/>
    <property type="evidence" value="ECO:0007669"/>
    <property type="project" value="UniProtKB-KW"/>
</dbReference>
<protein>
    <recommendedName>
        <fullName evidence="2">tRNA(Phe) 7-[(3-amino-3-carboxypropyl)-4-demethylwyosine(37)-N(4)]-methyltransferase</fullName>
        <ecNumber evidence="2">2.1.1.282</ecNumber>
    </recommendedName>
    <alternativeName>
        <fullName evidence="7">tRNA(Phe) 7-((3-amino-3-carboxypropyl)-4-demethylwyosine(37)-N(4))-methyltransferase</fullName>
    </alternativeName>
</protein>
<dbReference type="GeneID" id="9628654"/>
<evidence type="ECO:0000256" key="7">
    <source>
        <dbReference type="ARBA" id="ARBA00030554"/>
    </source>
</evidence>
<evidence type="ECO:0000256" key="5">
    <source>
        <dbReference type="ARBA" id="ARBA00022691"/>
    </source>
</evidence>
<dbReference type="STRING" id="3068.D8U0Z9"/>
<feature type="region of interest" description="Disordered" evidence="9">
    <location>
        <begin position="370"/>
        <end position="423"/>
    </location>
</feature>
<sequence length="443" mass="45875">ELINEVRASFEAQKHVTDLQAIKFHLSEGRKRLEQLQSIKQPANQSGSQSTRQSASQMVLDAFQQRKAVVLAGLQADCGDKSRKGSVDAPVAVLVSRINSHPAVYTTSSCSGRITVFGEPTSETRAGGKKGGEWVYASHDPADAQDVISAIHARCVSGARLVLRFEPFILALEASSAAMGQQVLAAARAAGFRESGLTLGSGGRRVMVGVRCSLRLEVPVADAGAVLVPDTYLTYLVGLANDKFQQNLDRIRRFEQELFLALGNPAAAAADGGDAEAGTVRQSVAQAALRQPPTASADPGTMTAAPSAVTNSDAGAMTVAAAPARRRRGNAPAGAGGTIPDAALKALKRRQAQVLGRIRALELRLQVKSWGRQEPEPGPGSSSSSSGVAGTQGTNNRRVATAGAGSAGAMELSLESPGAPGSTCLSLGGALRWRPVASVSPGQ</sequence>
<evidence type="ECO:0000259" key="11">
    <source>
        <dbReference type="Pfam" id="PF05347"/>
    </source>
</evidence>
<dbReference type="GO" id="GO:0008168">
    <property type="term" value="F:methyltransferase activity"/>
    <property type="evidence" value="ECO:0007669"/>
    <property type="project" value="UniProtKB-KW"/>
</dbReference>
<accession>D8U0Z9</accession>
<dbReference type="Pfam" id="PF02676">
    <property type="entry name" value="TYW3"/>
    <property type="match status" value="1"/>
</dbReference>
<dbReference type="InParanoid" id="D8U0Z9"/>
<evidence type="ECO:0000256" key="8">
    <source>
        <dbReference type="ARBA" id="ARBA00049202"/>
    </source>
</evidence>
<dbReference type="OrthoDB" id="263283at2759"/>
<keyword evidence="3" id="KW-0489">Methyltransferase</keyword>
<keyword evidence="6" id="KW-0819">tRNA processing</keyword>
<proteinExistence type="inferred from homology"/>
<reference evidence="12 13" key="1">
    <citation type="journal article" date="2010" name="Science">
        <title>Genomic analysis of organismal complexity in the multicellular green alga Volvox carteri.</title>
        <authorList>
            <person name="Prochnik S.E."/>
            <person name="Umen J."/>
            <person name="Nedelcu A.M."/>
            <person name="Hallmann A."/>
            <person name="Miller S.M."/>
            <person name="Nishii I."/>
            <person name="Ferris P."/>
            <person name="Kuo A."/>
            <person name="Mitros T."/>
            <person name="Fritz-Laylin L.K."/>
            <person name="Hellsten U."/>
            <person name="Chapman J."/>
            <person name="Simakov O."/>
            <person name="Rensing S.A."/>
            <person name="Terry A."/>
            <person name="Pangilinan J."/>
            <person name="Kapitonov V."/>
            <person name="Jurka J."/>
            <person name="Salamov A."/>
            <person name="Shapiro H."/>
            <person name="Schmutz J."/>
            <person name="Grimwood J."/>
            <person name="Lindquist E."/>
            <person name="Lucas S."/>
            <person name="Grigoriev I.V."/>
            <person name="Schmitt R."/>
            <person name="Kirk D."/>
            <person name="Rokhsar D.S."/>
        </authorList>
    </citation>
    <scope>NUCLEOTIDE SEQUENCE [LARGE SCALE GENOMIC DNA]</scope>
    <source>
        <strain evidence="13">f. Nagariensis / Eve</strain>
    </source>
</reference>
<dbReference type="AlphaFoldDB" id="D8U0Z9"/>
<comment type="catalytic activity">
    <reaction evidence="8">
        <text>4-demethyl-7-[(3S)-3-amino-3-carboxypropyl]wyosine(37) in tRNA(Phe) + S-adenosyl-L-methionine = 7-[(3S)-3-amino-3-carboxypropyl]wyosine(37) in tRNA(Phe) + S-adenosyl-L-homocysteine + H(+)</text>
        <dbReference type="Rhea" id="RHEA:36635"/>
        <dbReference type="Rhea" id="RHEA-COMP:10378"/>
        <dbReference type="Rhea" id="RHEA-COMP:10379"/>
        <dbReference type="ChEBI" id="CHEBI:15378"/>
        <dbReference type="ChEBI" id="CHEBI:57856"/>
        <dbReference type="ChEBI" id="CHEBI:59789"/>
        <dbReference type="ChEBI" id="CHEBI:73543"/>
        <dbReference type="ChEBI" id="CHEBI:73550"/>
        <dbReference type="EC" id="2.1.1.282"/>
    </reaction>
</comment>
<dbReference type="PANTHER" id="PTHR48418:SF1">
    <property type="entry name" value="TRNA WYBUTOSINE-SYNTHESIZING PROTEIN 3"/>
    <property type="match status" value="1"/>
</dbReference>
<evidence type="ECO:0000256" key="4">
    <source>
        <dbReference type="ARBA" id="ARBA00022679"/>
    </source>
</evidence>
<dbReference type="InterPro" id="IPR036602">
    <property type="entry name" value="tRNA_yW-synthesising-like_sf"/>
</dbReference>
<dbReference type="SUPFAM" id="SSF111278">
    <property type="entry name" value="SSo0622-like"/>
    <property type="match status" value="1"/>
</dbReference>
<dbReference type="PANTHER" id="PTHR48418">
    <property type="entry name" value="TRNA WYBUTOSINE-SYNTHESIZING PROTEIN 3"/>
    <property type="match status" value="1"/>
</dbReference>
<dbReference type="Pfam" id="PF05347">
    <property type="entry name" value="Complex1_LYR"/>
    <property type="match status" value="1"/>
</dbReference>
<evidence type="ECO:0000256" key="2">
    <source>
        <dbReference type="ARBA" id="ARBA00012750"/>
    </source>
</evidence>
<dbReference type="RefSeq" id="XP_002952328.1">
    <property type="nucleotide sequence ID" value="XM_002952282.1"/>
</dbReference>
<gene>
    <name evidence="12" type="ORF">VOLCADRAFT_118079</name>
</gene>
<evidence type="ECO:0000256" key="6">
    <source>
        <dbReference type="ARBA" id="ARBA00022694"/>
    </source>
</evidence>
<dbReference type="InterPro" id="IPR008011">
    <property type="entry name" value="Complex1_LYR_dom"/>
</dbReference>